<dbReference type="SMART" id="SM00173">
    <property type="entry name" value="RAS"/>
    <property type="match status" value="1"/>
</dbReference>
<dbReference type="SMART" id="SM00175">
    <property type="entry name" value="RAB"/>
    <property type="match status" value="1"/>
</dbReference>
<keyword evidence="3" id="KW-0342">GTP-binding</keyword>
<dbReference type="GO" id="GO:0005525">
    <property type="term" value="F:GTP binding"/>
    <property type="evidence" value="ECO:0007669"/>
    <property type="project" value="UniProtKB-KW"/>
</dbReference>
<evidence type="ECO:0000313" key="5">
    <source>
        <dbReference type="Proteomes" id="UP001344447"/>
    </source>
</evidence>
<reference evidence="4 5" key="1">
    <citation type="submission" date="2023-11" db="EMBL/GenBank/DDBJ databases">
        <title>Dfirmibasis_genome.</title>
        <authorList>
            <person name="Edelbroek B."/>
            <person name="Kjellin J."/>
            <person name="Jerlstrom-Hultqvist J."/>
            <person name="Soderbom F."/>
        </authorList>
    </citation>
    <scope>NUCLEOTIDE SEQUENCE [LARGE SCALE GENOMIC DNA]</scope>
    <source>
        <strain evidence="4 5">TNS-C-14</strain>
    </source>
</reference>
<evidence type="ECO:0000256" key="1">
    <source>
        <dbReference type="ARBA" id="ARBA00006270"/>
    </source>
</evidence>
<dbReference type="PRINTS" id="PR00449">
    <property type="entry name" value="RASTRNSFRMNG"/>
</dbReference>
<evidence type="ECO:0000256" key="2">
    <source>
        <dbReference type="ARBA" id="ARBA00022741"/>
    </source>
</evidence>
<gene>
    <name evidence="4" type="ORF">RB653_006366</name>
</gene>
<keyword evidence="5" id="KW-1185">Reference proteome</keyword>
<name>A0AAN7YTN8_9MYCE</name>
<dbReference type="AlphaFoldDB" id="A0AAN7YTN8"/>
<dbReference type="CDD" id="cd00154">
    <property type="entry name" value="Rab"/>
    <property type="match status" value="1"/>
</dbReference>
<dbReference type="Gene3D" id="3.40.50.300">
    <property type="entry name" value="P-loop containing nucleotide triphosphate hydrolases"/>
    <property type="match status" value="1"/>
</dbReference>
<dbReference type="Pfam" id="PF00071">
    <property type="entry name" value="Ras"/>
    <property type="match status" value="1"/>
</dbReference>
<dbReference type="PROSITE" id="PS51421">
    <property type="entry name" value="RAS"/>
    <property type="match status" value="1"/>
</dbReference>
<dbReference type="InterPro" id="IPR027417">
    <property type="entry name" value="P-loop_NTPase"/>
</dbReference>
<dbReference type="InterPro" id="IPR001806">
    <property type="entry name" value="Small_GTPase"/>
</dbReference>
<sequence length="204" mass="23756">MEKSIVDYDYKLKILLVGDNQTGKSSIVSRYCDETFIENGIYWHGIEIKIKTLELNKKNHNDKVKVGLLILDGNGGYRFKEIIRDCYFKHQHGYILLYDVTNIESFNNLSKWISEIKNQYKTTNLYPSPEPIFFIVGNKFDLKESIVVDSKMAQQYCDSLSIQSIHNVSAKENFNVDMIFQNLSQLIMNTYPPNPIEKKSNEIH</sequence>
<keyword evidence="2" id="KW-0547">Nucleotide-binding</keyword>
<evidence type="ECO:0000313" key="4">
    <source>
        <dbReference type="EMBL" id="KAK5584749.1"/>
    </source>
</evidence>
<comment type="caution">
    <text evidence="4">The sequence shown here is derived from an EMBL/GenBank/DDBJ whole genome shotgun (WGS) entry which is preliminary data.</text>
</comment>
<dbReference type="PANTHER" id="PTHR47980">
    <property type="entry name" value="LD44762P"/>
    <property type="match status" value="1"/>
</dbReference>
<accession>A0AAN7YTN8</accession>
<comment type="similarity">
    <text evidence="1">Belongs to the small GTPase superfamily. Rab family.</text>
</comment>
<dbReference type="Proteomes" id="UP001344447">
    <property type="component" value="Unassembled WGS sequence"/>
</dbReference>
<proteinExistence type="inferred from homology"/>
<evidence type="ECO:0000256" key="3">
    <source>
        <dbReference type="ARBA" id="ARBA00023134"/>
    </source>
</evidence>
<dbReference type="InterPro" id="IPR050305">
    <property type="entry name" value="Small_GTPase_Rab"/>
</dbReference>
<organism evidence="4 5">
    <name type="scientific">Dictyostelium firmibasis</name>
    <dbReference type="NCBI Taxonomy" id="79012"/>
    <lineage>
        <taxon>Eukaryota</taxon>
        <taxon>Amoebozoa</taxon>
        <taxon>Evosea</taxon>
        <taxon>Eumycetozoa</taxon>
        <taxon>Dictyostelia</taxon>
        <taxon>Dictyosteliales</taxon>
        <taxon>Dictyosteliaceae</taxon>
        <taxon>Dictyostelium</taxon>
    </lineage>
</organism>
<dbReference type="FunFam" id="3.40.50.300:FF:001447">
    <property type="entry name" value="Ras-related protein Rab-1B"/>
    <property type="match status" value="1"/>
</dbReference>
<dbReference type="EMBL" id="JAVFKY010000001">
    <property type="protein sequence ID" value="KAK5584749.1"/>
    <property type="molecule type" value="Genomic_DNA"/>
</dbReference>
<protein>
    <submittedName>
        <fullName evidence="4">Uncharacterized protein</fullName>
    </submittedName>
</protein>
<dbReference type="PROSITE" id="PS51419">
    <property type="entry name" value="RAB"/>
    <property type="match status" value="1"/>
</dbReference>
<dbReference type="SUPFAM" id="SSF52540">
    <property type="entry name" value="P-loop containing nucleoside triphosphate hydrolases"/>
    <property type="match status" value="1"/>
</dbReference>
<dbReference type="GO" id="GO:0003924">
    <property type="term" value="F:GTPase activity"/>
    <property type="evidence" value="ECO:0007669"/>
    <property type="project" value="InterPro"/>
</dbReference>